<protein>
    <submittedName>
        <fullName evidence="1">Uncharacterized protein</fullName>
    </submittedName>
</protein>
<dbReference type="AlphaFoldDB" id="A0A8J6BMW7"/>
<gene>
    <name evidence="1" type="ORF">GDO78_022071</name>
</gene>
<reference evidence="1" key="1">
    <citation type="thesis" date="2020" institute="ProQuest LLC" country="789 East Eisenhower Parkway, Ann Arbor, MI, USA">
        <title>Comparative Genomics and Chromosome Evolution.</title>
        <authorList>
            <person name="Mudd A.B."/>
        </authorList>
    </citation>
    <scope>NUCLEOTIDE SEQUENCE</scope>
    <source>
        <strain evidence="1">HN-11 Male</strain>
        <tissue evidence="1">Kidney and liver</tissue>
    </source>
</reference>
<accession>A0A8J6BMW7</accession>
<sequence length="80" mass="8950">MTEIHLFLGKLEEASDIGVIIVCTPEVELRKSSPGKWYSPSALGCSDREGVLYSQFKTCDTADLPGTHRLVQHHHFLHCL</sequence>
<evidence type="ECO:0000313" key="1">
    <source>
        <dbReference type="EMBL" id="KAG9463273.1"/>
    </source>
</evidence>
<dbReference type="EMBL" id="WNTK01007406">
    <property type="protein sequence ID" value="KAG9463273.1"/>
    <property type="molecule type" value="Genomic_DNA"/>
</dbReference>
<evidence type="ECO:0000313" key="2">
    <source>
        <dbReference type="Proteomes" id="UP000770717"/>
    </source>
</evidence>
<name>A0A8J6BMW7_ELECQ</name>
<keyword evidence="2" id="KW-1185">Reference proteome</keyword>
<comment type="caution">
    <text evidence="1">The sequence shown here is derived from an EMBL/GenBank/DDBJ whole genome shotgun (WGS) entry which is preliminary data.</text>
</comment>
<organism evidence="1 2">
    <name type="scientific">Eleutherodactylus coqui</name>
    <name type="common">Puerto Rican coqui</name>
    <dbReference type="NCBI Taxonomy" id="57060"/>
    <lineage>
        <taxon>Eukaryota</taxon>
        <taxon>Metazoa</taxon>
        <taxon>Chordata</taxon>
        <taxon>Craniata</taxon>
        <taxon>Vertebrata</taxon>
        <taxon>Euteleostomi</taxon>
        <taxon>Amphibia</taxon>
        <taxon>Batrachia</taxon>
        <taxon>Anura</taxon>
        <taxon>Neobatrachia</taxon>
        <taxon>Hyloidea</taxon>
        <taxon>Eleutherodactylidae</taxon>
        <taxon>Eleutherodactylinae</taxon>
        <taxon>Eleutherodactylus</taxon>
        <taxon>Eleutherodactylus</taxon>
    </lineage>
</organism>
<proteinExistence type="predicted"/>
<dbReference type="Proteomes" id="UP000770717">
    <property type="component" value="Unassembled WGS sequence"/>
</dbReference>